<evidence type="ECO:0008006" key="4">
    <source>
        <dbReference type="Google" id="ProtNLM"/>
    </source>
</evidence>
<keyword evidence="1" id="KW-0472">Membrane</keyword>
<organism evidence="2 3">
    <name type="scientific">Actinomadura fulvescens</name>
    <dbReference type="NCBI Taxonomy" id="46160"/>
    <lineage>
        <taxon>Bacteria</taxon>
        <taxon>Bacillati</taxon>
        <taxon>Actinomycetota</taxon>
        <taxon>Actinomycetes</taxon>
        <taxon>Streptosporangiales</taxon>
        <taxon>Thermomonosporaceae</taxon>
        <taxon>Actinomadura</taxon>
    </lineage>
</organism>
<protein>
    <recommendedName>
        <fullName evidence="4">DUF2530 domain-containing protein</fullName>
    </recommendedName>
</protein>
<accession>A0ABN3QY51</accession>
<evidence type="ECO:0000313" key="2">
    <source>
        <dbReference type="EMBL" id="GAA2638413.1"/>
    </source>
</evidence>
<keyword evidence="1" id="KW-0812">Transmembrane</keyword>
<keyword evidence="1" id="KW-1133">Transmembrane helix</keyword>
<feature type="transmembrane region" description="Helical" evidence="1">
    <location>
        <begin position="20"/>
        <end position="37"/>
    </location>
</feature>
<dbReference type="InterPro" id="IPR019681">
    <property type="entry name" value="DUF2530"/>
</dbReference>
<gene>
    <name evidence="2" type="ORF">GCM10010411_92920</name>
</gene>
<feature type="transmembrane region" description="Helical" evidence="1">
    <location>
        <begin position="43"/>
        <end position="61"/>
    </location>
</feature>
<keyword evidence="3" id="KW-1185">Reference proteome</keyword>
<dbReference type="EMBL" id="BAAATD010000025">
    <property type="protein sequence ID" value="GAA2638413.1"/>
    <property type="molecule type" value="Genomic_DNA"/>
</dbReference>
<evidence type="ECO:0000256" key="1">
    <source>
        <dbReference type="SAM" id="Phobius"/>
    </source>
</evidence>
<reference evidence="2 3" key="1">
    <citation type="journal article" date="2019" name="Int. J. Syst. Evol. Microbiol.">
        <title>The Global Catalogue of Microorganisms (GCM) 10K type strain sequencing project: providing services to taxonomists for standard genome sequencing and annotation.</title>
        <authorList>
            <consortium name="The Broad Institute Genomics Platform"/>
            <consortium name="The Broad Institute Genome Sequencing Center for Infectious Disease"/>
            <person name="Wu L."/>
            <person name="Ma J."/>
        </authorList>
    </citation>
    <scope>NUCLEOTIDE SEQUENCE [LARGE SCALE GENOMIC DNA]</scope>
    <source>
        <strain evidence="2 3">JCM 6833</strain>
    </source>
</reference>
<dbReference type="RefSeq" id="WP_344549196.1">
    <property type="nucleotide sequence ID" value="NZ_BAAATD010000025.1"/>
</dbReference>
<sequence length="85" mass="9330">MTRPRRPDPPPLETNDVRIAVAGTAAWAVALVVLLIVGADRWWLWVCVTGIAIGLFAIWYVPRLQSGRARQEAARAADRAPADPE</sequence>
<evidence type="ECO:0000313" key="3">
    <source>
        <dbReference type="Proteomes" id="UP001501509"/>
    </source>
</evidence>
<name>A0ABN3QY51_9ACTN</name>
<proteinExistence type="predicted"/>
<dbReference type="Pfam" id="PF10745">
    <property type="entry name" value="DUF2530"/>
    <property type="match status" value="1"/>
</dbReference>
<comment type="caution">
    <text evidence="2">The sequence shown here is derived from an EMBL/GenBank/DDBJ whole genome shotgun (WGS) entry which is preliminary data.</text>
</comment>
<dbReference type="Proteomes" id="UP001501509">
    <property type="component" value="Unassembled WGS sequence"/>
</dbReference>